<dbReference type="InterPro" id="IPR006311">
    <property type="entry name" value="TAT_signal"/>
</dbReference>
<dbReference type="GO" id="GO:0046872">
    <property type="term" value="F:metal ion binding"/>
    <property type="evidence" value="ECO:0007669"/>
    <property type="project" value="UniProtKB-KW"/>
</dbReference>
<feature type="domain" description="4Fe-4S ferredoxin-type" evidence="8">
    <location>
        <begin position="38"/>
        <end position="68"/>
    </location>
</feature>
<sequence>MKIGRRGFFKIAAVTAGAAGASAATAAAAAHGAAEDGPGVLVDTTLCVGCRACEAACAEANHLAPPPEDANVFDQKRDMHEQAFTVVNRTEKAPGIERFAKKQCMHCLAPGCASACPVKAMSKSPEGPVVYNPNRCMGCRYCMIACPFDVPKYEYGSNAPRVRKCSFCAERQAKGLKPACTEVCPSGALTFGKRSELLEAAKTRIYTNPGRYVHHVYGEHEAGGTSWLYITDVDMEQLAFRTDVPERPIPDLASGALSVPPFVMTLWPPLLMGIYAFSNRREEIKNAESEPSNGKEEHHG</sequence>
<dbReference type="Pfam" id="PF13247">
    <property type="entry name" value="Fer4_11"/>
    <property type="match status" value="1"/>
</dbReference>
<evidence type="ECO:0000256" key="4">
    <source>
        <dbReference type="ARBA" id="ARBA00022737"/>
    </source>
</evidence>
<keyword evidence="3" id="KW-0479">Metal-binding</keyword>
<dbReference type="KEGG" id="acp:A2cp1_1956"/>
<dbReference type="HOGENOM" id="CLU_043374_0_0_7"/>
<protein>
    <submittedName>
        <fullName evidence="9">4Fe-4S ferredoxin iron-sulfur binding domain protein</fullName>
    </submittedName>
</protein>
<keyword evidence="7" id="KW-0732">Signal</keyword>
<dbReference type="AlphaFoldDB" id="B8J7A8"/>
<dbReference type="InterPro" id="IPR051555">
    <property type="entry name" value="FDH_Electron_Transfer_Unit"/>
</dbReference>
<feature type="chain" id="PRO_5002872357" evidence="7">
    <location>
        <begin position="27"/>
        <end position="300"/>
    </location>
</feature>
<evidence type="ECO:0000259" key="8">
    <source>
        <dbReference type="PROSITE" id="PS51379"/>
    </source>
</evidence>
<keyword evidence="2" id="KW-0004">4Fe-4S</keyword>
<evidence type="ECO:0000256" key="7">
    <source>
        <dbReference type="SAM" id="SignalP"/>
    </source>
</evidence>
<dbReference type="Proteomes" id="UP000007089">
    <property type="component" value="Chromosome"/>
</dbReference>
<name>B8J7A8_ANAD2</name>
<dbReference type="GO" id="GO:0030313">
    <property type="term" value="C:cell envelope"/>
    <property type="evidence" value="ECO:0007669"/>
    <property type="project" value="UniProtKB-SubCell"/>
</dbReference>
<evidence type="ECO:0000313" key="9">
    <source>
        <dbReference type="EMBL" id="ACL65298.1"/>
    </source>
</evidence>
<comment type="subcellular location">
    <subcellularLocation>
        <location evidence="1">Cell envelope</location>
    </subcellularLocation>
</comment>
<evidence type="ECO:0000256" key="5">
    <source>
        <dbReference type="ARBA" id="ARBA00023004"/>
    </source>
</evidence>
<dbReference type="GO" id="GO:0051539">
    <property type="term" value="F:4 iron, 4 sulfur cluster binding"/>
    <property type="evidence" value="ECO:0007669"/>
    <property type="project" value="UniProtKB-KW"/>
</dbReference>
<dbReference type="PANTHER" id="PTHR43545">
    <property type="entry name" value="FORMATE DEHYDROGENASE, NITRATE-INDUCIBLE, IRON-SULFUR SUBUNIT"/>
    <property type="match status" value="1"/>
</dbReference>
<feature type="domain" description="4Fe-4S ferredoxin-type" evidence="8">
    <location>
        <begin position="95"/>
        <end position="126"/>
    </location>
</feature>
<dbReference type="Gene3D" id="3.30.70.20">
    <property type="match status" value="2"/>
</dbReference>
<accession>B8J7A8</accession>
<evidence type="ECO:0000313" key="10">
    <source>
        <dbReference type="Proteomes" id="UP000007089"/>
    </source>
</evidence>
<proteinExistence type="predicted"/>
<evidence type="ECO:0000256" key="2">
    <source>
        <dbReference type="ARBA" id="ARBA00022485"/>
    </source>
</evidence>
<dbReference type="RefSeq" id="WP_012633206.1">
    <property type="nucleotide sequence ID" value="NC_011891.1"/>
</dbReference>
<keyword evidence="10" id="KW-1185">Reference proteome</keyword>
<keyword evidence="6" id="KW-0411">Iron-sulfur</keyword>
<feature type="domain" description="4Fe-4S ferredoxin-type" evidence="8">
    <location>
        <begin position="127"/>
        <end position="156"/>
    </location>
</feature>
<evidence type="ECO:0000256" key="6">
    <source>
        <dbReference type="ARBA" id="ARBA00023014"/>
    </source>
</evidence>
<dbReference type="PROSITE" id="PS51379">
    <property type="entry name" value="4FE4S_FER_2"/>
    <property type="match status" value="3"/>
</dbReference>
<evidence type="ECO:0000256" key="3">
    <source>
        <dbReference type="ARBA" id="ARBA00022723"/>
    </source>
</evidence>
<dbReference type="EMBL" id="CP001359">
    <property type="protein sequence ID" value="ACL65298.1"/>
    <property type="molecule type" value="Genomic_DNA"/>
</dbReference>
<organism evidence="9 10">
    <name type="scientific">Anaeromyxobacter dehalogenans (strain ATCC BAA-258 / DSM 21875 / 2CP-1)</name>
    <dbReference type="NCBI Taxonomy" id="455488"/>
    <lineage>
        <taxon>Bacteria</taxon>
        <taxon>Pseudomonadati</taxon>
        <taxon>Myxococcota</taxon>
        <taxon>Myxococcia</taxon>
        <taxon>Myxococcales</taxon>
        <taxon>Cystobacterineae</taxon>
        <taxon>Anaeromyxobacteraceae</taxon>
        <taxon>Anaeromyxobacter</taxon>
    </lineage>
</organism>
<dbReference type="SUPFAM" id="SSF54862">
    <property type="entry name" value="4Fe-4S ferredoxins"/>
    <property type="match status" value="1"/>
</dbReference>
<reference evidence="9" key="1">
    <citation type="submission" date="2009-01" db="EMBL/GenBank/DDBJ databases">
        <title>Complete sequence of Anaeromyxobacter dehalogenans 2CP-1.</title>
        <authorList>
            <consortium name="US DOE Joint Genome Institute"/>
            <person name="Lucas S."/>
            <person name="Copeland A."/>
            <person name="Lapidus A."/>
            <person name="Glavina del Rio T."/>
            <person name="Dalin E."/>
            <person name="Tice H."/>
            <person name="Bruce D."/>
            <person name="Goodwin L."/>
            <person name="Pitluck S."/>
            <person name="Saunders E."/>
            <person name="Brettin T."/>
            <person name="Detter J.C."/>
            <person name="Han C."/>
            <person name="Larimer F."/>
            <person name="Land M."/>
            <person name="Hauser L."/>
            <person name="Kyrpides N."/>
            <person name="Ovchinnikova G."/>
            <person name="Beliaev A.S."/>
            <person name="Richardson P."/>
        </authorList>
    </citation>
    <scope>NUCLEOTIDE SEQUENCE</scope>
    <source>
        <strain evidence="9">2CP-1</strain>
    </source>
</reference>
<dbReference type="PANTHER" id="PTHR43545:SF4">
    <property type="entry name" value="IRON-SULFUR PROTEIN"/>
    <property type="match status" value="1"/>
</dbReference>
<dbReference type="CDD" id="cd10561">
    <property type="entry name" value="HybA_like"/>
    <property type="match status" value="1"/>
</dbReference>
<feature type="signal peptide" evidence="7">
    <location>
        <begin position="1"/>
        <end position="26"/>
    </location>
</feature>
<keyword evidence="4" id="KW-0677">Repeat</keyword>
<gene>
    <name evidence="9" type="ordered locus">A2cp1_1956</name>
</gene>
<keyword evidence="5" id="KW-0408">Iron</keyword>
<evidence type="ECO:0000256" key="1">
    <source>
        <dbReference type="ARBA" id="ARBA00004196"/>
    </source>
</evidence>
<dbReference type="InterPro" id="IPR017900">
    <property type="entry name" value="4Fe4S_Fe_S_CS"/>
</dbReference>
<dbReference type="PROSITE" id="PS51318">
    <property type="entry name" value="TAT"/>
    <property type="match status" value="1"/>
</dbReference>
<dbReference type="InterPro" id="IPR017896">
    <property type="entry name" value="4Fe4S_Fe-S-bd"/>
</dbReference>
<dbReference type="PROSITE" id="PS00198">
    <property type="entry name" value="4FE4S_FER_1"/>
    <property type="match status" value="1"/>
</dbReference>